<feature type="compositionally biased region" description="Polar residues" evidence="1">
    <location>
        <begin position="48"/>
        <end position="63"/>
    </location>
</feature>
<evidence type="ECO:0000313" key="4">
    <source>
        <dbReference type="Proteomes" id="UP000006727"/>
    </source>
</evidence>
<organism evidence="3 4">
    <name type="scientific">Physcomitrium patens</name>
    <name type="common">Spreading-leaved earth moss</name>
    <name type="synonym">Physcomitrella patens</name>
    <dbReference type="NCBI Taxonomy" id="3218"/>
    <lineage>
        <taxon>Eukaryota</taxon>
        <taxon>Viridiplantae</taxon>
        <taxon>Streptophyta</taxon>
        <taxon>Embryophyta</taxon>
        <taxon>Bryophyta</taxon>
        <taxon>Bryophytina</taxon>
        <taxon>Bryopsida</taxon>
        <taxon>Funariidae</taxon>
        <taxon>Funariales</taxon>
        <taxon>Funariaceae</taxon>
        <taxon>Physcomitrium</taxon>
    </lineage>
</organism>
<evidence type="ECO:0000256" key="2">
    <source>
        <dbReference type="SAM" id="Phobius"/>
    </source>
</evidence>
<reference evidence="3 4" key="2">
    <citation type="journal article" date="2018" name="Plant J.">
        <title>The Physcomitrella patens chromosome-scale assembly reveals moss genome structure and evolution.</title>
        <authorList>
            <person name="Lang D."/>
            <person name="Ullrich K.K."/>
            <person name="Murat F."/>
            <person name="Fuchs J."/>
            <person name="Jenkins J."/>
            <person name="Haas F.B."/>
            <person name="Piednoel M."/>
            <person name="Gundlach H."/>
            <person name="Van Bel M."/>
            <person name="Meyberg R."/>
            <person name="Vives C."/>
            <person name="Morata J."/>
            <person name="Symeonidi A."/>
            <person name="Hiss M."/>
            <person name="Muchero W."/>
            <person name="Kamisugi Y."/>
            <person name="Saleh O."/>
            <person name="Blanc G."/>
            <person name="Decker E.L."/>
            <person name="van Gessel N."/>
            <person name="Grimwood J."/>
            <person name="Hayes R.D."/>
            <person name="Graham S.W."/>
            <person name="Gunter L.E."/>
            <person name="McDaniel S.F."/>
            <person name="Hoernstein S.N.W."/>
            <person name="Larsson A."/>
            <person name="Li F.W."/>
            <person name="Perroud P.F."/>
            <person name="Phillips J."/>
            <person name="Ranjan P."/>
            <person name="Rokshar D.S."/>
            <person name="Rothfels C.J."/>
            <person name="Schneider L."/>
            <person name="Shu S."/>
            <person name="Stevenson D.W."/>
            <person name="Thummler F."/>
            <person name="Tillich M."/>
            <person name="Villarreal Aguilar J.C."/>
            <person name="Widiez T."/>
            <person name="Wong G.K."/>
            <person name="Wymore A."/>
            <person name="Zhang Y."/>
            <person name="Zimmer A.D."/>
            <person name="Quatrano R.S."/>
            <person name="Mayer K.F.X."/>
            <person name="Goodstein D."/>
            <person name="Casacuberta J.M."/>
            <person name="Vandepoele K."/>
            <person name="Reski R."/>
            <person name="Cuming A.C."/>
            <person name="Tuskan G.A."/>
            <person name="Maumus F."/>
            <person name="Salse J."/>
            <person name="Schmutz J."/>
            <person name="Rensing S.A."/>
        </authorList>
    </citation>
    <scope>NUCLEOTIDE SEQUENCE [LARGE SCALE GENOMIC DNA]</scope>
    <source>
        <strain evidence="3 4">cv. Gransden 2004</strain>
    </source>
</reference>
<proteinExistence type="predicted"/>
<sequence>MSHMLDLWDFLVQTSSNNNLGTVRHLRFRASSGENQAVEGEEEKKEPANTTEKSTSSGTSNPSPFAAGKISSKIASQQSQQAENGKSSVSPATKEAAAVPTTTATDSPKSAPKPVSAATPSVFVKAPAAKPAFTVNPKSPLDDGSDSPFPTGKVSPFAADRLKSQMASPPSQYNRTSSGRTMINSGKQVLDAFKQGEKDGKTTKFGQPIVPKNIFDDVRQTQEEKDADKFSFNLRPGDIFLIFSFLLIIGLMLGTAFLVWKVGGIHYNE</sequence>
<evidence type="ECO:0000256" key="1">
    <source>
        <dbReference type="SAM" id="MobiDB-lite"/>
    </source>
</evidence>
<reference evidence="3" key="3">
    <citation type="submission" date="2020-12" db="UniProtKB">
        <authorList>
            <consortium name="EnsemblPlants"/>
        </authorList>
    </citation>
    <scope>IDENTIFICATION</scope>
</reference>
<accession>A0A7I4A0S9</accession>
<dbReference type="PANTHER" id="PTHR37233">
    <property type="entry name" value="TRANSMEMBRANE PROTEIN"/>
    <property type="match status" value="1"/>
</dbReference>
<reference evidence="3 4" key="1">
    <citation type="journal article" date="2008" name="Science">
        <title>The Physcomitrella genome reveals evolutionary insights into the conquest of land by plants.</title>
        <authorList>
            <person name="Rensing S."/>
            <person name="Lang D."/>
            <person name="Zimmer A."/>
            <person name="Terry A."/>
            <person name="Salamov A."/>
            <person name="Shapiro H."/>
            <person name="Nishiyama T."/>
            <person name="Perroud P.-F."/>
            <person name="Lindquist E."/>
            <person name="Kamisugi Y."/>
            <person name="Tanahashi T."/>
            <person name="Sakakibara K."/>
            <person name="Fujita T."/>
            <person name="Oishi K."/>
            <person name="Shin-I T."/>
            <person name="Kuroki Y."/>
            <person name="Toyoda A."/>
            <person name="Suzuki Y."/>
            <person name="Hashimoto A."/>
            <person name="Yamaguchi K."/>
            <person name="Sugano A."/>
            <person name="Kohara Y."/>
            <person name="Fujiyama A."/>
            <person name="Anterola A."/>
            <person name="Aoki S."/>
            <person name="Ashton N."/>
            <person name="Barbazuk W.B."/>
            <person name="Barker E."/>
            <person name="Bennetzen J."/>
            <person name="Bezanilla M."/>
            <person name="Blankenship R."/>
            <person name="Cho S.H."/>
            <person name="Dutcher S."/>
            <person name="Estelle M."/>
            <person name="Fawcett J.A."/>
            <person name="Gundlach H."/>
            <person name="Hanada K."/>
            <person name="Heyl A."/>
            <person name="Hicks K.A."/>
            <person name="Hugh J."/>
            <person name="Lohr M."/>
            <person name="Mayer K."/>
            <person name="Melkozernov A."/>
            <person name="Murata T."/>
            <person name="Nelson D."/>
            <person name="Pils B."/>
            <person name="Prigge M."/>
            <person name="Reiss B."/>
            <person name="Renner T."/>
            <person name="Rombauts S."/>
            <person name="Rushton P."/>
            <person name="Sanderfoot A."/>
            <person name="Schween G."/>
            <person name="Shiu S.-H."/>
            <person name="Stueber K."/>
            <person name="Theodoulou F.L."/>
            <person name="Tu H."/>
            <person name="Van de Peer Y."/>
            <person name="Verrier P.J."/>
            <person name="Waters E."/>
            <person name="Wood A."/>
            <person name="Yang L."/>
            <person name="Cove D."/>
            <person name="Cuming A."/>
            <person name="Hasebe M."/>
            <person name="Lucas S."/>
            <person name="Mishler D.B."/>
            <person name="Reski R."/>
            <person name="Grigoriev I."/>
            <person name="Quatrano R.S."/>
            <person name="Boore J.L."/>
        </authorList>
    </citation>
    <scope>NUCLEOTIDE SEQUENCE [LARGE SCALE GENOMIC DNA]</scope>
    <source>
        <strain evidence="3 4">cv. Gransden 2004</strain>
    </source>
</reference>
<evidence type="ECO:0000313" key="3">
    <source>
        <dbReference type="EnsemblPlants" id="Pp3c10_22900V3.3"/>
    </source>
</evidence>
<dbReference type="PANTHER" id="PTHR37233:SF2">
    <property type="entry name" value="TRANSMEMBRANE PROTEIN"/>
    <property type="match status" value="1"/>
</dbReference>
<dbReference type="Proteomes" id="UP000006727">
    <property type="component" value="Chromosome 10"/>
</dbReference>
<feature type="transmembrane region" description="Helical" evidence="2">
    <location>
        <begin position="239"/>
        <end position="260"/>
    </location>
</feature>
<gene>
    <name evidence="3" type="primary">LOC112287789</name>
</gene>
<keyword evidence="4" id="KW-1185">Reference proteome</keyword>
<dbReference type="Gramene" id="Pp3c10_22900V3.3">
    <property type="protein sequence ID" value="Pp3c10_22900V3.3"/>
    <property type="gene ID" value="Pp3c10_22900"/>
</dbReference>
<keyword evidence="2" id="KW-0812">Transmembrane</keyword>
<feature type="region of interest" description="Disordered" evidence="1">
    <location>
        <begin position="132"/>
        <end position="155"/>
    </location>
</feature>
<name>A0A7I4A0S9_PHYPA</name>
<dbReference type="EMBL" id="ABEU02000010">
    <property type="status" value="NOT_ANNOTATED_CDS"/>
    <property type="molecule type" value="Genomic_DNA"/>
</dbReference>
<keyword evidence="2" id="KW-1133">Transmembrane helix</keyword>
<dbReference type="AlphaFoldDB" id="A0A7I4A0S9"/>
<keyword evidence="2" id="KW-0472">Membrane</keyword>
<dbReference type="EnsemblPlants" id="Pp3c10_22900V3.3">
    <property type="protein sequence ID" value="Pp3c10_22900V3.3"/>
    <property type="gene ID" value="Pp3c10_22900"/>
</dbReference>
<feature type="region of interest" description="Disordered" evidence="1">
    <location>
        <begin position="31"/>
        <end position="116"/>
    </location>
</feature>
<protein>
    <submittedName>
        <fullName evidence="3">Uncharacterized protein</fullName>
    </submittedName>
</protein>
<feature type="compositionally biased region" description="Low complexity" evidence="1">
    <location>
        <begin position="69"/>
        <end position="82"/>
    </location>
</feature>